<evidence type="ECO:0000313" key="2">
    <source>
        <dbReference type="Proteomes" id="UP000297295"/>
    </source>
</evidence>
<gene>
    <name evidence="1" type="ORF">CUN85_08370</name>
</gene>
<keyword evidence="2" id="KW-1185">Reference proteome</keyword>
<dbReference type="RefSeq" id="WP_135389866.1">
    <property type="nucleotide sequence ID" value="NZ_PGGK01000008.1"/>
</dbReference>
<comment type="caution">
    <text evidence="1">The sequence shown here is derived from an EMBL/GenBank/DDBJ whole genome shotgun (WGS) entry which is preliminary data.</text>
</comment>
<dbReference type="EMBL" id="PGGK01000008">
    <property type="protein sequence ID" value="TGC08681.1"/>
    <property type="molecule type" value="Genomic_DNA"/>
</dbReference>
<proteinExistence type="predicted"/>
<dbReference type="InterPro" id="IPR016181">
    <property type="entry name" value="Acyl_CoA_acyltransferase"/>
</dbReference>
<accession>A0A4E0QR29</accession>
<dbReference type="Proteomes" id="UP000297295">
    <property type="component" value="Unassembled WGS sequence"/>
</dbReference>
<dbReference type="AlphaFoldDB" id="A0A4E0QR29"/>
<dbReference type="SUPFAM" id="SSF55729">
    <property type="entry name" value="Acyl-CoA N-acyltransferases (Nat)"/>
    <property type="match status" value="1"/>
</dbReference>
<dbReference type="OrthoDB" id="142863at2157"/>
<protein>
    <recommendedName>
        <fullName evidence="3">N-acetyltransferase domain-containing protein</fullName>
    </recommendedName>
</protein>
<name>A0A4E0QR29_9EURY</name>
<reference evidence="1 2" key="1">
    <citation type="submission" date="2017-11" db="EMBL/GenBank/DDBJ databases">
        <title>Isolation and Characterization of Methanogenic Archaea from Saline Meromictic Lake at Siberia.</title>
        <authorList>
            <person name="Shen Y."/>
            <person name="Huang H.-H."/>
            <person name="Lai M.-C."/>
            <person name="Chen S.-C."/>
        </authorList>
    </citation>
    <scope>NUCLEOTIDE SEQUENCE [LARGE SCALE GENOMIC DNA]</scope>
    <source>
        <strain evidence="1 2">SY-01</strain>
    </source>
</reference>
<evidence type="ECO:0000313" key="1">
    <source>
        <dbReference type="EMBL" id="TGC08681.1"/>
    </source>
</evidence>
<evidence type="ECO:0008006" key="3">
    <source>
        <dbReference type="Google" id="ProtNLM"/>
    </source>
</evidence>
<organism evidence="1 2">
    <name type="scientific">Methanolobus halotolerans</name>
    <dbReference type="NCBI Taxonomy" id="2052935"/>
    <lineage>
        <taxon>Archaea</taxon>
        <taxon>Methanobacteriati</taxon>
        <taxon>Methanobacteriota</taxon>
        <taxon>Stenosarchaea group</taxon>
        <taxon>Methanomicrobia</taxon>
        <taxon>Methanosarcinales</taxon>
        <taxon>Methanosarcinaceae</taxon>
        <taxon>Methanolobus</taxon>
    </lineage>
</organism>
<sequence>MIELAKTSDGLSFCVPEYPFELDKLKIGEFIYFKKHLGMTNYMANFKSWLKRPAVVLVLVLSGNTVVGWSMNEKWNSPSTDGKPVYVLRAIEISPQFARKGLGKNIFYLISSVLTGHIITKPVNKAAKIFFESLYFAEPSSGSTVHLSDHPGYFILEDGKKELLSCEGISLFGENIRSCRLKIFPKGIVPGGIREYVGPSESKGLSSLDNEVTVEKKTDISDSCNDGSKADQGPIVFDGKYIGEQKMMSPCKCGHYVVYKYQVAGKKKGIAFICAECNTARYFLPLKS</sequence>